<evidence type="ECO:0000256" key="1">
    <source>
        <dbReference type="SAM" id="Phobius"/>
    </source>
</evidence>
<keyword evidence="1" id="KW-1133">Transmembrane helix</keyword>
<dbReference type="AlphaFoldDB" id="A0A9P0LAI0"/>
<dbReference type="Proteomes" id="UP001152888">
    <property type="component" value="Unassembled WGS sequence"/>
</dbReference>
<keyword evidence="1" id="KW-0812">Transmembrane</keyword>
<name>A0A9P0LAI0_ACAOB</name>
<feature type="transmembrane region" description="Helical" evidence="1">
    <location>
        <begin position="64"/>
        <end position="86"/>
    </location>
</feature>
<evidence type="ECO:0000313" key="3">
    <source>
        <dbReference type="Proteomes" id="UP001152888"/>
    </source>
</evidence>
<keyword evidence="1" id="KW-0472">Membrane</keyword>
<gene>
    <name evidence="2" type="ORF">ACAOBT_LOCUS22012</name>
</gene>
<comment type="caution">
    <text evidence="2">The sequence shown here is derived from an EMBL/GenBank/DDBJ whole genome shotgun (WGS) entry which is preliminary data.</text>
</comment>
<accession>A0A9P0LAI0</accession>
<proteinExistence type="predicted"/>
<protein>
    <submittedName>
        <fullName evidence="2">Uncharacterized protein</fullName>
    </submittedName>
</protein>
<keyword evidence="3" id="KW-1185">Reference proteome</keyword>
<sequence length="104" mass="11961">AYTYTIRSSPRQQQYAIYTSLVNSYLQNRSQQFRLLGKLSSSLIVSPGCLRDLSLGHYSLLSTLHIYIVIFIIVKSICTLTLLNYTKLTMYIVQSKKLIDSYNL</sequence>
<evidence type="ECO:0000313" key="2">
    <source>
        <dbReference type="EMBL" id="CAH1994257.1"/>
    </source>
</evidence>
<feature type="non-terminal residue" evidence="2">
    <location>
        <position position="104"/>
    </location>
</feature>
<reference evidence="2" key="1">
    <citation type="submission" date="2022-03" db="EMBL/GenBank/DDBJ databases">
        <authorList>
            <person name="Sayadi A."/>
        </authorList>
    </citation>
    <scope>NUCLEOTIDE SEQUENCE</scope>
</reference>
<organism evidence="2 3">
    <name type="scientific">Acanthoscelides obtectus</name>
    <name type="common">Bean weevil</name>
    <name type="synonym">Bruchus obtectus</name>
    <dbReference type="NCBI Taxonomy" id="200917"/>
    <lineage>
        <taxon>Eukaryota</taxon>
        <taxon>Metazoa</taxon>
        <taxon>Ecdysozoa</taxon>
        <taxon>Arthropoda</taxon>
        <taxon>Hexapoda</taxon>
        <taxon>Insecta</taxon>
        <taxon>Pterygota</taxon>
        <taxon>Neoptera</taxon>
        <taxon>Endopterygota</taxon>
        <taxon>Coleoptera</taxon>
        <taxon>Polyphaga</taxon>
        <taxon>Cucujiformia</taxon>
        <taxon>Chrysomeloidea</taxon>
        <taxon>Chrysomelidae</taxon>
        <taxon>Bruchinae</taxon>
        <taxon>Bruchini</taxon>
        <taxon>Acanthoscelides</taxon>
    </lineage>
</organism>
<dbReference type="EMBL" id="CAKOFQ010007195">
    <property type="protein sequence ID" value="CAH1994257.1"/>
    <property type="molecule type" value="Genomic_DNA"/>
</dbReference>